<evidence type="ECO:0000313" key="12">
    <source>
        <dbReference type="Proteomes" id="UP001268651"/>
    </source>
</evidence>
<comment type="similarity">
    <text evidence="7">Belongs to the TonB-dependent receptor family.</text>
</comment>
<dbReference type="InterPro" id="IPR036942">
    <property type="entry name" value="Beta-barrel_TonB_sf"/>
</dbReference>
<evidence type="ECO:0000256" key="6">
    <source>
        <dbReference type="ARBA" id="ARBA00023237"/>
    </source>
</evidence>
<evidence type="ECO:0000256" key="4">
    <source>
        <dbReference type="ARBA" id="ARBA00022692"/>
    </source>
</evidence>
<keyword evidence="5 7" id="KW-0472">Membrane</keyword>
<keyword evidence="12" id="KW-1185">Reference proteome</keyword>
<feature type="signal peptide" evidence="8">
    <location>
        <begin position="1"/>
        <end position="20"/>
    </location>
</feature>
<dbReference type="Gene3D" id="2.60.40.1120">
    <property type="entry name" value="Carboxypeptidase-like, regulatory domain"/>
    <property type="match status" value="1"/>
</dbReference>
<dbReference type="InterPro" id="IPR037066">
    <property type="entry name" value="Plug_dom_sf"/>
</dbReference>
<accession>A0ABU3U718</accession>
<dbReference type="SUPFAM" id="SSF49464">
    <property type="entry name" value="Carboxypeptidase regulatory domain-like"/>
    <property type="match status" value="1"/>
</dbReference>
<dbReference type="Gene3D" id="2.40.170.20">
    <property type="entry name" value="TonB-dependent receptor, beta-barrel domain"/>
    <property type="match status" value="1"/>
</dbReference>
<keyword evidence="2 7" id="KW-0813">Transport</keyword>
<evidence type="ECO:0000256" key="1">
    <source>
        <dbReference type="ARBA" id="ARBA00004571"/>
    </source>
</evidence>
<dbReference type="PANTHER" id="PTHR40980:SF4">
    <property type="entry name" value="TONB-DEPENDENT RECEPTOR-LIKE BETA-BARREL DOMAIN-CONTAINING PROTEIN"/>
    <property type="match status" value="1"/>
</dbReference>
<dbReference type="RefSeq" id="WP_316662145.1">
    <property type="nucleotide sequence ID" value="NZ_JAWHTF010000004.1"/>
</dbReference>
<proteinExistence type="inferred from homology"/>
<comment type="caution">
    <text evidence="11">The sequence shown here is derived from an EMBL/GenBank/DDBJ whole genome shotgun (WGS) entry which is preliminary data.</text>
</comment>
<feature type="chain" id="PRO_5046039982" evidence="8">
    <location>
        <begin position="21"/>
        <end position="808"/>
    </location>
</feature>
<evidence type="ECO:0000256" key="7">
    <source>
        <dbReference type="PROSITE-ProRule" id="PRU01360"/>
    </source>
</evidence>
<keyword evidence="11" id="KW-0675">Receptor</keyword>
<feature type="domain" description="TonB-dependent receptor plug" evidence="9">
    <location>
        <begin position="148"/>
        <end position="225"/>
    </location>
</feature>
<evidence type="ECO:0000313" key="11">
    <source>
        <dbReference type="EMBL" id="MDU8886191.1"/>
    </source>
</evidence>
<dbReference type="Pfam" id="PF13715">
    <property type="entry name" value="CarbopepD_reg_2"/>
    <property type="match status" value="1"/>
</dbReference>
<keyword evidence="3 7" id="KW-1134">Transmembrane beta strand</keyword>
<evidence type="ECO:0000256" key="3">
    <source>
        <dbReference type="ARBA" id="ARBA00022452"/>
    </source>
</evidence>
<comment type="subcellular location">
    <subcellularLocation>
        <location evidence="1 7">Cell outer membrane</location>
        <topology evidence="1 7">Multi-pass membrane protein</topology>
    </subcellularLocation>
</comment>
<dbReference type="EMBL" id="JAWHTF010000004">
    <property type="protein sequence ID" value="MDU8886191.1"/>
    <property type="molecule type" value="Genomic_DNA"/>
</dbReference>
<dbReference type="Gene3D" id="2.170.130.10">
    <property type="entry name" value="TonB-dependent receptor, plug domain"/>
    <property type="match status" value="1"/>
</dbReference>
<dbReference type="InterPro" id="IPR012910">
    <property type="entry name" value="Plug_dom"/>
</dbReference>
<feature type="domain" description="Outer membrane protein beta-barrel" evidence="10">
    <location>
        <begin position="377"/>
        <end position="784"/>
    </location>
</feature>
<gene>
    <name evidence="11" type="ORF">RXV94_08470</name>
</gene>
<name>A0ABU3U718_9FLAO</name>
<dbReference type="InterPro" id="IPR041700">
    <property type="entry name" value="OMP_b-brl_3"/>
</dbReference>
<dbReference type="Proteomes" id="UP001268651">
    <property type="component" value="Unassembled WGS sequence"/>
</dbReference>
<dbReference type="InterPro" id="IPR008969">
    <property type="entry name" value="CarboxyPept-like_regulatory"/>
</dbReference>
<dbReference type="InterPro" id="IPR039426">
    <property type="entry name" value="TonB-dep_rcpt-like"/>
</dbReference>
<dbReference type="Pfam" id="PF14905">
    <property type="entry name" value="OMP_b-brl_3"/>
    <property type="match status" value="1"/>
</dbReference>
<evidence type="ECO:0000259" key="10">
    <source>
        <dbReference type="Pfam" id="PF14905"/>
    </source>
</evidence>
<reference evidence="11 12" key="1">
    <citation type="submission" date="2023-10" db="EMBL/GenBank/DDBJ databases">
        <title>Marimonas sp. nov. isolated from tidal mud flat.</title>
        <authorList>
            <person name="Jaincy N.J."/>
            <person name="Srinivasan S."/>
            <person name="Lee S.-S."/>
        </authorList>
    </citation>
    <scope>NUCLEOTIDE SEQUENCE [LARGE SCALE GENOMIC DNA]</scope>
    <source>
        <strain evidence="11 12">MJ-SS3</strain>
    </source>
</reference>
<dbReference type="PANTHER" id="PTHR40980">
    <property type="entry name" value="PLUG DOMAIN-CONTAINING PROTEIN"/>
    <property type="match status" value="1"/>
</dbReference>
<organism evidence="11 12">
    <name type="scientific">Gilvirhabdus luticola</name>
    <dbReference type="NCBI Taxonomy" id="3079858"/>
    <lineage>
        <taxon>Bacteria</taxon>
        <taxon>Pseudomonadati</taxon>
        <taxon>Bacteroidota</taxon>
        <taxon>Flavobacteriia</taxon>
        <taxon>Flavobacteriales</taxon>
        <taxon>Flavobacteriaceae</taxon>
        <taxon>Gilvirhabdus</taxon>
    </lineage>
</organism>
<protein>
    <submittedName>
        <fullName evidence="11">TonB-dependent receptor</fullName>
    </submittedName>
</protein>
<keyword evidence="4 7" id="KW-0812">Transmembrane</keyword>
<evidence type="ECO:0000256" key="8">
    <source>
        <dbReference type="SAM" id="SignalP"/>
    </source>
</evidence>
<dbReference type="SUPFAM" id="SSF56935">
    <property type="entry name" value="Porins"/>
    <property type="match status" value="1"/>
</dbReference>
<keyword evidence="6 7" id="KW-0998">Cell outer membrane</keyword>
<dbReference type="PROSITE" id="PS52016">
    <property type="entry name" value="TONB_DEPENDENT_REC_3"/>
    <property type="match status" value="1"/>
</dbReference>
<keyword evidence="8" id="KW-0732">Signal</keyword>
<evidence type="ECO:0000256" key="2">
    <source>
        <dbReference type="ARBA" id="ARBA00022448"/>
    </source>
</evidence>
<sequence length="808" mass="91906">MTKTILALIFISFSLHFLNAQPPTLKEVKVSGKVLDQETNQPLEYATITFYNIKEQKMTTGGITDANGNFSIPVEPGIYNITIEYLSYKAQTLSNKRIVRDENLGTFSLETDTESLEEVEIIAERTTVELKLDKKIYNVGKDLTVSGGTVSDVLDNIPSVSINSDGNVALRGNESVRILIDGKPSALVGLNSNDALKQLPAESIEKVEVITSPSARYESEGTAGIINIILRRSKLQGLNGAISANIGDPTQAGISGNINYRTGDVNFFNTTGYSYRETPGYWINNTRYKDTGNYLDENRQWTDISKGLTTNFGIEWYVNNSSSITTSIVYRKNDNEDRSITELLQYDADRLLIDETIRINPELNDNKTIQYAFNYSKNFKTSGHKLTFDFQYEDSDSDMNSTANENGIDVDKLSRIEDESNILLRSDYVLPIGENSQFEFGYRGDFNTTTTDYEVRLFDTMSGDFEIDTNLSNLFNFKNYINAVYAQYGTKINNISYLLGLRMENTQTTLDQPTSGDFEKKNYTGLFPTLNINYEFSEDESLTFGYNRRLRRPWSFFLNPFPSRSSLTNVFQGNPDLDPTYSDKFEIGYLNRLDKVTISTAIYYQHSNDLMRFISRDSGETVIVGGQEVPVIQRGPVNIGTQDELGFELNVSYSPIRKWRINTDINLNNEEVNGDFENLNFDSKNFNWSVRLNNKYTLPLKIDWQTNLRYRGPRKDAQNDSEGRFNMNLAFSKDLFKDNGSLAFNINNLFNSPNRKGISETPTFITDTEVQYRGPRSYNLSFTYRFNQKKKRERRGGNFEGGGPEIDL</sequence>
<evidence type="ECO:0000259" key="9">
    <source>
        <dbReference type="Pfam" id="PF07715"/>
    </source>
</evidence>
<dbReference type="Pfam" id="PF07715">
    <property type="entry name" value="Plug"/>
    <property type="match status" value="1"/>
</dbReference>
<evidence type="ECO:0000256" key="5">
    <source>
        <dbReference type="ARBA" id="ARBA00023136"/>
    </source>
</evidence>